<dbReference type="PIRSF" id="PIRSF006230">
    <property type="entry name" value="MG442"/>
    <property type="match status" value="1"/>
</dbReference>
<evidence type="ECO:0000256" key="2">
    <source>
        <dbReference type="ARBA" id="ARBA00022741"/>
    </source>
</evidence>
<proteinExistence type="inferred from homology"/>
<gene>
    <name evidence="7" type="primary">ylqF</name>
    <name evidence="7" type="ORF">H8696_03895</name>
</gene>
<name>A0A926D5Y3_9FIRM</name>
<dbReference type="Gene3D" id="3.40.50.300">
    <property type="entry name" value="P-loop containing nucleotide triphosphate hydrolases"/>
    <property type="match status" value="1"/>
</dbReference>
<protein>
    <recommendedName>
        <fullName evidence="1 4">Ribosome biogenesis GTPase A</fullName>
    </recommendedName>
</protein>
<evidence type="ECO:0000259" key="6">
    <source>
        <dbReference type="Pfam" id="PF01926"/>
    </source>
</evidence>
<dbReference type="InterPro" id="IPR019991">
    <property type="entry name" value="GTP-bd_ribosome_bgen"/>
</dbReference>
<dbReference type="SUPFAM" id="SSF52540">
    <property type="entry name" value="P-loop containing nucleoside triphosphate hydrolases"/>
    <property type="match status" value="1"/>
</dbReference>
<evidence type="ECO:0000313" key="8">
    <source>
        <dbReference type="Proteomes" id="UP000623172"/>
    </source>
</evidence>
<accession>A0A926D5Y3</accession>
<evidence type="ECO:0000256" key="4">
    <source>
        <dbReference type="PIRNR" id="PIRNR006230"/>
    </source>
</evidence>
<dbReference type="InterPro" id="IPR006073">
    <property type="entry name" value="GTP-bd"/>
</dbReference>
<comment type="caution">
    <text evidence="7">The sequence shown here is derived from an EMBL/GenBank/DDBJ whole genome shotgun (WGS) entry which is preliminary data.</text>
</comment>
<feature type="binding site" evidence="5">
    <location>
        <begin position="127"/>
        <end position="132"/>
    </location>
    <ligand>
        <name>GTP</name>
        <dbReference type="ChEBI" id="CHEBI:37565"/>
    </ligand>
</feature>
<dbReference type="GO" id="GO:0003924">
    <property type="term" value="F:GTPase activity"/>
    <property type="evidence" value="ECO:0007669"/>
    <property type="project" value="TreeGrafter"/>
</dbReference>
<organism evidence="7 8">
    <name type="scientific">Gehongia tenuis</name>
    <dbReference type="NCBI Taxonomy" id="2763655"/>
    <lineage>
        <taxon>Bacteria</taxon>
        <taxon>Bacillati</taxon>
        <taxon>Bacillota</taxon>
        <taxon>Clostridia</taxon>
        <taxon>Christensenellales</taxon>
        <taxon>Christensenellaceae</taxon>
        <taxon>Gehongia</taxon>
    </lineage>
</organism>
<dbReference type="AlphaFoldDB" id="A0A926D5Y3"/>
<keyword evidence="2 4" id="KW-0547">Nucleotide-binding</keyword>
<reference evidence="7" key="1">
    <citation type="submission" date="2020-08" db="EMBL/GenBank/DDBJ databases">
        <title>Genome public.</title>
        <authorList>
            <person name="Liu C."/>
            <person name="Sun Q."/>
        </authorList>
    </citation>
    <scope>NUCLEOTIDE SEQUENCE</scope>
    <source>
        <strain evidence="7">NSJ-53</strain>
    </source>
</reference>
<comment type="subcellular location">
    <subcellularLocation>
        <location evidence="4">Cytoplasm</location>
    </subcellularLocation>
</comment>
<keyword evidence="8" id="KW-1185">Reference proteome</keyword>
<evidence type="ECO:0000256" key="1">
    <source>
        <dbReference type="ARBA" id="ARBA00014898"/>
    </source>
</evidence>
<dbReference type="Proteomes" id="UP000623172">
    <property type="component" value="Unassembled WGS sequence"/>
</dbReference>
<feature type="binding site" evidence="5">
    <location>
        <begin position="58"/>
        <end position="61"/>
    </location>
    <ligand>
        <name>GTP</name>
        <dbReference type="ChEBI" id="CHEBI:37565"/>
    </ligand>
</feature>
<dbReference type="CDD" id="cd01856">
    <property type="entry name" value="YlqF"/>
    <property type="match status" value="1"/>
</dbReference>
<dbReference type="Gene3D" id="1.10.1580.10">
    <property type="match status" value="1"/>
</dbReference>
<dbReference type="InterPro" id="IPR027417">
    <property type="entry name" value="P-loop_NTPase"/>
</dbReference>
<dbReference type="Pfam" id="PF01926">
    <property type="entry name" value="MMR_HSR1"/>
    <property type="match status" value="1"/>
</dbReference>
<dbReference type="GO" id="GO:0005737">
    <property type="term" value="C:cytoplasm"/>
    <property type="evidence" value="ECO:0007669"/>
    <property type="project" value="UniProtKB-SubCell"/>
</dbReference>
<feature type="domain" description="G" evidence="6">
    <location>
        <begin position="120"/>
        <end position="174"/>
    </location>
</feature>
<keyword evidence="4" id="KW-0963">Cytoplasm</keyword>
<keyword evidence="3 4" id="KW-0342">GTP-binding</keyword>
<dbReference type="PANTHER" id="PTHR45782:SF4">
    <property type="entry name" value="MITOCHONDRIAL RIBOSOME-ASSOCIATED GTPASE 1"/>
    <property type="match status" value="1"/>
</dbReference>
<evidence type="ECO:0000256" key="5">
    <source>
        <dbReference type="PIRSR" id="PIRSR006230-1"/>
    </source>
</evidence>
<dbReference type="PANTHER" id="PTHR45782">
    <property type="entry name" value="MITOCHONDRIAL RIBOSOME-ASSOCIATED GTPASE 1"/>
    <property type="match status" value="1"/>
</dbReference>
<dbReference type="EMBL" id="JACRSR010000001">
    <property type="protein sequence ID" value="MBC8530985.1"/>
    <property type="molecule type" value="Genomic_DNA"/>
</dbReference>
<dbReference type="InterPro" id="IPR023179">
    <property type="entry name" value="GTP-bd_ortho_bundle_sf"/>
</dbReference>
<dbReference type="GO" id="GO:0005525">
    <property type="term" value="F:GTP binding"/>
    <property type="evidence" value="ECO:0007669"/>
    <property type="project" value="UniProtKB-KW"/>
</dbReference>
<feature type="binding site" evidence="5">
    <location>
        <position position="171"/>
    </location>
    <ligand>
        <name>GTP</name>
        <dbReference type="ChEBI" id="CHEBI:37565"/>
    </ligand>
</feature>
<comment type="function">
    <text evidence="4">Required for a late step of 50S ribosomal subunit assembly. Has GTPase activity.</text>
</comment>
<dbReference type="RefSeq" id="WP_249315051.1">
    <property type="nucleotide sequence ID" value="NZ_JACRSR010000001.1"/>
</dbReference>
<dbReference type="InterPro" id="IPR016478">
    <property type="entry name" value="GTPase_MTG1"/>
</dbReference>
<comment type="similarity">
    <text evidence="4">Belongs to the TRAFAC class YlqF/YawG GTPase family. MTG1 subfamily.</text>
</comment>
<evidence type="ECO:0000256" key="3">
    <source>
        <dbReference type="ARBA" id="ARBA00023134"/>
    </source>
</evidence>
<dbReference type="NCBIfam" id="TIGR03596">
    <property type="entry name" value="GTPase_YlqF"/>
    <property type="match status" value="1"/>
</dbReference>
<sequence length="285" mass="31926">MDIQWYPGHMAKARRTLMNEIKLVDVVVEILDARIPVASRNPDIEDILELRPRIYVLNKADLAEEKATRAWSEKLGRQGATLPFVSTASNRKKAAQMISDAAAKEVRRMEQKGVKKTVRALVIGIPNVGKSTFINCVAGGTRARTADRPGVTRGKQWVRVTPYLELLDMPGLLWPKLTPERVALDLAFVGAVKDEIMDTEKLAMALLLRLREREPDCLAARYKLDTLSGEGEELLERISKKRGMILSGGRVDTLRGAQMLLDEFRNGRIGRITLEKPEETIDEGE</sequence>
<evidence type="ECO:0000313" key="7">
    <source>
        <dbReference type="EMBL" id="MBC8530985.1"/>
    </source>
</evidence>
<dbReference type="GO" id="GO:0006412">
    <property type="term" value="P:translation"/>
    <property type="evidence" value="ECO:0007669"/>
    <property type="project" value="TreeGrafter"/>
</dbReference>